<dbReference type="SUPFAM" id="SSF52540">
    <property type="entry name" value="P-loop containing nucleoside triphosphate hydrolases"/>
    <property type="match status" value="1"/>
</dbReference>
<dbReference type="EMBL" id="WUUQ01000001">
    <property type="protein sequence ID" value="MXQ72749.1"/>
    <property type="molecule type" value="Genomic_DNA"/>
</dbReference>
<name>A0A6N8U863_9FIRM</name>
<comment type="caution">
    <text evidence="1">The sequence shown here is derived from an EMBL/GenBank/DDBJ whole genome shotgun (WGS) entry which is preliminary data.</text>
</comment>
<dbReference type="Gene3D" id="3.40.50.300">
    <property type="entry name" value="P-loop containing nucleotide triphosphate hydrolases"/>
    <property type="match status" value="1"/>
</dbReference>
<keyword evidence="1" id="KW-0808">Transferase</keyword>
<protein>
    <submittedName>
        <fullName evidence="1">Cytidylate kinase-like family protein</fullName>
    </submittedName>
</protein>
<dbReference type="Pfam" id="PF13189">
    <property type="entry name" value="Cytidylate_kin2"/>
    <property type="match status" value="1"/>
</dbReference>
<organism evidence="1 2">
    <name type="scientific">Copranaerobaculum intestinale</name>
    <dbReference type="NCBI Taxonomy" id="2692629"/>
    <lineage>
        <taxon>Bacteria</taxon>
        <taxon>Bacillati</taxon>
        <taxon>Bacillota</taxon>
        <taxon>Erysipelotrichia</taxon>
        <taxon>Erysipelotrichales</taxon>
        <taxon>Erysipelotrichaceae</taxon>
        <taxon>Copranaerobaculum</taxon>
    </lineage>
</organism>
<evidence type="ECO:0000313" key="2">
    <source>
        <dbReference type="Proteomes" id="UP000434036"/>
    </source>
</evidence>
<dbReference type="Proteomes" id="UP000434036">
    <property type="component" value="Unassembled WGS sequence"/>
</dbReference>
<proteinExistence type="predicted"/>
<gene>
    <name evidence="1" type="ORF">GSF08_02155</name>
</gene>
<dbReference type="RefSeq" id="WP_160624232.1">
    <property type="nucleotide sequence ID" value="NZ_WUUQ01000001.1"/>
</dbReference>
<keyword evidence="2" id="KW-1185">Reference proteome</keyword>
<sequence>MKKTLITISRQFGSGGREIGQKLAKELNIPFYDKELLELAAKESGIDKELFETEGESTSRGFHLLAAMGYTLGSPITSINEMSLNDRMFLVQSEVIESIAMQGSAVIVGRCADYVLKDHPECINVFIHANMRSRIERARTSYEVDGDNLEKEIEKIDKRRANYYNYYTDKKWGKVENYHVSLDSSRFGVDECVTVIKQLVEAQNKKFGN</sequence>
<reference evidence="1 2" key="1">
    <citation type="submission" date="2019-12" db="EMBL/GenBank/DDBJ databases">
        <authorList>
            <person name="Yang R."/>
        </authorList>
    </citation>
    <scope>NUCLEOTIDE SEQUENCE [LARGE SCALE GENOMIC DNA]</scope>
    <source>
        <strain evidence="1 2">DONG20-135</strain>
    </source>
</reference>
<dbReference type="AlphaFoldDB" id="A0A6N8U863"/>
<reference evidence="1 2" key="2">
    <citation type="submission" date="2020-01" db="EMBL/GenBank/DDBJ databases">
        <title>Clostridiaceae sp. nov. isolated from the gut of human by culturomics.</title>
        <authorList>
            <person name="Chang Y."/>
        </authorList>
    </citation>
    <scope>NUCLEOTIDE SEQUENCE [LARGE SCALE GENOMIC DNA]</scope>
    <source>
        <strain evidence="1 2">DONG20-135</strain>
    </source>
</reference>
<keyword evidence="1" id="KW-0418">Kinase</keyword>
<evidence type="ECO:0000313" key="1">
    <source>
        <dbReference type="EMBL" id="MXQ72749.1"/>
    </source>
</evidence>
<accession>A0A6N8U863</accession>
<dbReference type="InterPro" id="IPR027417">
    <property type="entry name" value="P-loop_NTPase"/>
</dbReference>
<dbReference type="GO" id="GO:0016301">
    <property type="term" value="F:kinase activity"/>
    <property type="evidence" value="ECO:0007669"/>
    <property type="project" value="UniProtKB-KW"/>
</dbReference>